<name>U5W381_9ACTN</name>
<keyword evidence="2" id="KW-1185">Reference proteome</keyword>
<accession>U5W381</accession>
<dbReference type="PATRIC" id="fig|1246995.3.peg.5282"/>
<dbReference type="HOGENOM" id="CLU_1976781_0_0_11"/>
<sequence>MVRITVVADDETASDEAMHKLLDELHDFDDIVSVEQATRPGEAPDGAKSAELLAVGTLLLTIVAQPEVLTHLLTYVADWRRRQGRKGRGRIELRTPRGELILTNATDAQADQLIKTFIEEVIDPDS</sequence>
<protein>
    <submittedName>
        <fullName evidence="1">Uncharacterized protein</fullName>
    </submittedName>
</protein>
<reference evidence="1 2" key="1">
    <citation type="journal article" date="2014" name="J. Biotechnol.">
        <title>Complete genome sequence of the actinobacterium Actinoplanes friuliensis HAG 010964, producer of the lipopeptide antibiotic friulimycin.</title>
        <authorList>
            <person name="Ruckert C."/>
            <person name="Szczepanowski R."/>
            <person name="Albersmeier A."/>
            <person name="Goesmann A."/>
            <person name="Fischer N."/>
            <person name="Steinkamper A."/>
            <person name="Puhler A."/>
            <person name="Biener R."/>
            <person name="Schwartz D."/>
            <person name="Kalinowski J."/>
        </authorList>
    </citation>
    <scope>NUCLEOTIDE SEQUENCE [LARGE SCALE GENOMIC DNA]</scope>
    <source>
        <strain evidence="1 2">DSM 7358</strain>
    </source>
</reference>
<dbReference type="Proteomes" id="UP000017746">
    <property type="component" value="Chromosome"/>
</dbReference>
<dbReference type="AlphaFoldDB" id="U5W381"/>
<dbReference type="EMBL" id="CP006272">
    <property type="protein sequence ID" value="AGZ43477.1"/>
    <property type="molecule type" value="Genomic_DNA"/>
</dbReference>
<gene>
    <name evidence="1" type="ORF">AFR_26065</name>
</gene>
<organism evidence="1 2">
    <name type="scientific">Actinoplanes friuliensis DSM 7358</name>
    <dbReference type="NCBI Taxonomy" id="1246995"/>
    <lineage>
        <taxon>Bacteria</taxon>
        <taxon>Bacillati</taxon>
        <taxon>Actinomycetota</taxon>
        <taxon>Actinomycetes</taxon>
        <taxon>Micromonosporales</taxon>
        <taxon>Micromonosporaceae</taxon>
        <taxon>Actinoplanes</taxon>
    </lineage>
</organism>
<dbReference type="STRING" id="1246995.AFR_26065"/>
<evidence type="ECO:0000313" key="1">
    <source>
        <dbReference type="EMBL" id="AGZ43477.1"/>
    </source>
</evidence>
<proteinExistence type="predicted"/>
<evidence type="ECO:0000313" key="2">
    <source>
        <dbReference type="Proteomes" id="UP000017746"/>
    </source>
</evidence>
<dbReference type="KEGG" id="afs:AFR_26065"/>